<dbReference type="EMBL" id="MCFA01000045">
    <property type="protein sequence ID" value="ORY13057.1"/>
    <property type="molecule type" value="Genomic_DNA"/>
</dbReference>
<evidence type="ECO:0000256" key="4">
    <source>
        <dbReference type="ARBA" id="ARBA00023136"/>
    </source>
</evidence>
<feature type="transmembrane region" description="Helical" evidence="7">
    <location>
        <begin position="141"/>
        <end position="161"/>
    </location>
</feature>
<evidence type="ECO:0000256" key="1">
    <source>
        <dbReference type="ARBA" id="ARBA00004141"/>
    </source>
</evidence>
<dbReference type="PROSITE" id="PS50922">
    <property type="entry name" value="TLC"/>
    <property type="match status" value="1"/>
</dbReference>
<evidence type="ECO:0000256" key="7">
    <source>
        <dbReference type="SAM" id="Phobius"/>
    </source>
</evidence>
<reference evidence="9 10" key="1">
    <citation type="submission" date="2016-07" db="EMBL/GenBank/DDBJ databases">
        <title>Pervasive Adenine N6-methylation of Active Genes in Fungi.</title>
        <authorList>
            <consortium name="DOE Joint Genome Institute"/>
            <person name="Mondo S.J."/>
            <person name="Dannebaum R.O."/>
            <person name="Kuo R.C."/>
            <person name="Labutti K."/>
            <person name="Haridas S."/>
            <person name="Kuo A."/>
            <person name="Salamov A."/>
            <person name="Ahrendt S.R."/>
            <person name="Lipzen A."/>
            <person name="Sullivan W."/>
            <person name="Andreopoulos W.B."/>
            <person name="Clum A."/>
            <person name="Lindquist E."/>
            <person name="Daum C."/>
            <person name="Ramamoorthy G.K."/>
            <person name="Gryganskyi A."/>
            <person name="Culley D."/>
            <person name="Magnuson J.K."/>
            <person name="James T.Y."/>
            <person name="O'Malley M.A."/>
            <person name="Stajich J.E."/>
            <person name="Spatafora J.W."/>
            <person name="Visel A."/>
            <person name="Grigoriev I.V."/>
        </authorList>
    </citation>
    <scope>NUCLEOTIDE SEQUENCE [LARGE SCALE GENOMIC DNA]</scope>
    <source>
        <strain evidence="9 10">CBS 115471</strain>
    </source>
</reference>
<dbReference type="PANTHER" id="PTHR13439:SF0">
    <property type="entry name" value="TOPOISOMERASE I DAMAGE AFFECTED PROTEIN 4"/>
    <property type="match status" value="1"/>
</dbReference>
<feature type="transmembrane region" description="Helical" evidence="7">
    <location>
        <begin position="200"/>
        <end position="217"/>
    </location>
</feature>
<dbReference type="GO" id="GO:0016020">
    <property type="term" value="C:membrane"/>
    <property type="evidence" value="ECO:0007669"/>
    <property type="project" value="UniProtKB-SubCell"/>
</dbReference>
<gene>
    <name evidence="9" type="ORF">BCR34DRAFT_278531</name>
</gene>
<evidence type="ECO:0000259" key="8">
    <source>
        <dbReference type="PROSITE" id="PS50922"/>
    </source>
</evidence>
<comment type="caution">
    <text evidence="9">The sequence shown here is derived from an EMBL/GenBank/DDBJ whole genome shotgun (WGS) entry which is preliminary data.</text>
</comment>
<dbReference type="SMART" id="SM00724">
    <property type="entry name" value="TLC"/>
    <property type="match status" value="1"/>
</dbReference>
<dbReference type="PANTHER" id="PTHR13439">
    <property type="entry name" value="CT120 PROTEIN"/>
    <property type="match status" value="1"/>
</dbReference>
<dbReference type="OrthoDB" id="10266980at2759"/>
<protein>
    <submittedName>
        <fullName evidence="9">TLC domain-domain-containing protein</fullName>
    </submittedName>
</protein>
<keyword evidence="4 5" id="KW-0472">Membrane</keyword>
<evidence type="ECO:0000256" key="5">
    <source>
        <dbReference type="PROSITE-ProRule" id="PRU00205"/>
    </source>
</evidence>
<comment type="subcellular location">
    <subcellularLocation>
        <location evidence="1">Membrane</location>
        <topology evidence="1">Multi-pass membrane protein</topology>
    </subcellularLocation>
</comment>
<feature type="region of interest" description="Disordered" evidence="6">
    <location>
        <begin position="335"/>
        <end position="357"/>
    </location>
</feature>
<dbReference type="STRING" id="1231657.A0A1Y1ZSQ1"/>
<feature type="transmembrane region" description="Helical" evidence="7">
    <location>
        <begin position="72"/>
        <end position="95"/>
    </location>
</feature>
<dbReference type="AlphaFoldDB" id="A0A1Y1ZSQ1"/>
<evidence type="ECO:0000256" key="3">
    <source>
        <dbReference type="ARBA" id="ARBA00022989"/>
    </source>
</evidence>
<keyword evidence="3 7" id="KW-1133">Transmembrane helix</keyword>
<keyword evidence="10" id="KW-1185">Reference proteome</keyword>
<feature type="domain" description="TLC" evidence="8">
    <location>
        <begin position="69"/>
        <end position="307"/>
    </location>
</feature>
<dbReference type="GO" id="GO:0005783">
    <property type="term" value="C:endoplasmic reticulum"/>
    <property type="evidence" value="ECO:0007669"/>
    <property type="project" value="TreeGrafter"/>
</dbReference>
<sequence>MHDPFPIPAPKGLANIIKPYAESLGLQTLHLHFHEIACAFTIYHLTNVYLAPAISKRFLPRQYANFNARTRLNWNVHIVSFVQSTLVCIMALWVMFADEERAEMNWQGKIWGYTGASGLIQAFAGGYFVWDLMITLQNLSIFGPGMLAHAISALFVFSLGFRPFLNYYGPTFILYELSSPFLNIHWFCDKLNMTGSNLQLYNGIMLLLTFFGCRLMWGSYHSARVFLDVYRALTTDHLTLNDPGLGKQNNVSAIPGSLPDSEMMRFAGDRVVPIWLAGCYLASNITLNGLNWFWFGKMIETLRKRFDPPLGTRKAEKVKEEVKEPVLVEGTDVITGANTPAPLTPMPGTPESDGNADALDAALGKLASTTGTDAAYFSIDKKARSLKVEQQEIRSRIGEQRMGQAAPGA</sequence>
<dbReference type="Pfam" id="PF03798">
    <property type="entry name" value="TRAM_LAG1_CLN8"/>
    <property type="match status" value="1"/>
</dbReference>
<evidence type="ECO:0000313" key="10">
    <source>
        <dbReference type="Proteomes" id="UP000193144"/>
    </source>
</evidence>
<evidence type="ECO:0000256" key="6">
    <source>
        <dbReference type="SAM" id="MobiDB-lite"/>
    </source>
</evidence>
<accession>A0A1Y1ZSQ1</accession>
<name>A0A1Y1ZSQ1_9PLEO</name>
<evidence type="ECO:0000313" key="9">
    <source>
        <dbReference type="EMBL" id="ORY13057.1"/>
    </source>
</evidence>
<evidence type="ECO:0000256" key="2">
    <source>
        <dbReference type="ARBA" id="ARBA00022692"/>
    </source>
</evidence>
<keyword evidence="2 5" id="KW-0812">Transmembrane</keyword>
<feature type="transmembrane region" description="Helical" evidence="7">
    <location>
        <begin position="272"/>
        <end position="295"/>
    </location>
</feature>
<organism evidence="9 10">
    <name type="scientific">Clohesyomyces aquaticus</name>
    <dbReference type="NCBI Taxonomy" id="1231657"/>
    <lineage>
        <taxon>Eukaryota</taxon>
        <taxon>Fungi</taxon>
        <taxon>Dikarya</taxon>
        <taxon>Ascomycota</taxon>
        <taxon>Pezizomycotina</taxon>
        <taxon>Dothideomycetes</taxon>
        <taxon>Pleosporomycetidae</taxon>
        <taxon>Pleosporales</taxon>
        <taxon>Lindgomycetaceae</taxon>
        <taxon>Clohesyomyces</taxon>
    </lineage>
</organism>
<feature type="transmembrane region" description="Helical" evidence="7">
    <location>
        <begin position="31"/>
        <end position="51"/>
    </location>
</feature>
<proteinExistence type="predicted"/>
<dbReference type="GO" id="GO:0055088">
    <property type="term" value="P:lipid homeostasis"/>
    <property type="evidence" value="ECO:0007669"/>
    <property type="project" value="TreeGrafter"/>
</dbReference>
<dbReference type="Proteomes" id="UP000193144">
    <property type="component" value="Unassembled WGS sequence"/>
</dbReference>
<feature type="transmembrane region" description="Helical" evidence="7">
    <location>
        <begin position="167"/>
        <end position="188"/>
    </location>
</feature>
<dbReference type="InterPro" id="IPR006634">
    <property type="entry name" value="TLC-dom"/>
</dbReference>
<feature type="transmembrane region" description="Helical" evidence="7">
    <location>
        <begin position="110"/>
        <end position="129"/>
    </location>
</feature>
<dbReference type="InterPro" id="IPR050846">
    <property type="entry name" value="TLCD"/>
</dbReference>